<name>A0A9P3PWM6_LYOSH</name>
<keyword evidence="2" id="KW-1185">Reference proteome</keyword>
<comment type="caution">
    <text evidence="1">The sequence shown here is derived from an EMBL/GenBank/DDBJ whole genome shotgun (WGS) entry which is preliminary data.</text>
</comment>
<dbReference type="AlphaFoldDB" id="A0A9P3PWM6"/>
<accession>A0A9P3PWM6</accession>
<sequence length="197" mass="21154">MKILIGDIAVTINGQTINPPDDKDFDIDVATLGLRNFILTGGKYKFQINDIATGAGLQIEPELSGSATIEQVLGPDLFYFLDPNLNAIFFTVRRLVATARTTRASANSWRTNTQDGLGAVSKAQDPVNFHDMLLGKDSPEAATKNFQSDNVTRWSILPGGRVGVVLGHDALQGGAASTCTAQCQKQNRVHGSSLLPR</sequence>
<evidence type="ECO:0000313" key="1">
    <source>
        <dbReference type="EMBL" id="GLB42854.1"/>
    </source>
</evidence>
<organism evidence="1 2">
    <name type="scientific">Lyophyllum shimeji</name>
    <name type="common">Hon-shimeji</name>
    <name type="synonym">Tricholoma shimeji</name>
    <dbReference type="NCBI Taxonomy" id="47721"/>
    <lineage>
        <taxon>Eukaryota</taxon>
        <taxon>Fungi</taxon>
        <taxon>Dikarya</taxon>
        <taxon>Basidiomycota</taxon>
        <taxon>Agaricomycotina</taxon>
        <taxon>Agaricomycetes</taxon>
        <taxon>Agaricomycetidae</taxon>
        <taxon>Agaricales</taxon>
        <taxon>Tricholomatineae</taxon>
        <taxon>Lyophyllaceae</taxon>
        <taxon>Lyophyllum</taxon>
    </lineage>
</organism>
<protein>
    <submittedName>
        <fullName evidence="1">Uncharacterized protein</fullName>
    </submittedName>
</protein>
<gene>
    <name evidence="1" type="ORF">LshimejAT787_1203030</name>
</gene>
<reference evidence="1" key="1">
    <citation type="submission" date="2022-07" db="EMBL/GenBank/DDBJ databases">
        <title>The genome of Lyophyllum shimeji provides insight into the initial evolution of ectomycorrhizal fungal genome.</title>
        <authorList>
            <person name="Kobayashi Y."/>
            <person name="Shibata T."/>
            <person name="Hirakawa H."/>
            <person name="Shigenobu S."/>
            <person name="Nishiyama T."/>
            <person name="Yamada A."/>
            <person name="Hasebe M."/>
            <person name="Kawaguchi M."/>
        </authorList>
    </citation>
    <scope>NUCLEOTIDE SEQUENCE</scope>
    <source>
        <strain evidence="1">AT787</strain>
    </source>
</reference>
<evidence type="ECO:0000313" key="2">
    <source>
        <dbReference type="Proteomes" id="UP001063166"/>
    </source>
</evidence>
<dbReference type="Proteomes" id="UP001063166">
    <property type="component" value="Unassembled WGS sequence"/>
</dbReference>
<proteinExistence type="predicted"/>
<dbReference type="EMBL" id="BRPK01000012">
    <property type="protein sequence ID" value="GLB42854.1"/>
    <property type="molecule type" value="Genomic_DNA"/>
</dbReference>
<dbReference type="OrthoDB" id="5120139at2759"/>